<evidence type="ECO:0000313" key="1">
    <source>
        <dbReference type="EMBL" id="KAK5626532.1"/>
    </source>
</evidence>
<comment type="caution">
    <text evidence="1">The sequence shown here is derived from an EMBL/GenBank/DDBJ whole genome shotgun (WGS) entry which is preliminary data.</text>
</comment>
<sequence length="162" mass="18803">MGSPFVHELIKAYPNVKVVVVQREFDSWWPSFTSQLLDTLFNPLVSVIGFLDWHINGVRAAYAMRKVHFGLFAATNRKEIEANSRKAYDDYYDTIRRMVPPGRRLEYRMGDGWEPLCTLLGEDVPNVPFPRLNERKEHSEGVLARQNETVRNTTKKVGSWVF</sequence>
<accession>A0AAN7UF02</accession>
<keyword evidence="2" id="KW-1185">Reference proteome</keyword>
<protein>
    <submittedName>
        <fullName evidence="1">Uncharacterized protein</fullName>
    </submittedName>
</protein>
<dbReference type="SUPFAM" id="SSF52540">
    <property type="entry name" value="P-loop containing nucleoside triphosphate hydrolases"/>
    <property type="match status" value="1"/>
</dbReference>
<gene>
    <name evidence="1" type="ORF">RRF57_002247</name>
</gene>
<dbReference type="InterPro" id="IPR040632">
    <property type="entry name" value="Sulfotransfer_4"/>
</dbReference>
<dbReference type="EMBL" id="JAWHQM010000003">
    <property type="protein sequence ID" value="KAK5626532.1"/>
    <property type="molecule type" value="Genomic_DNA"/>
</dbReference>
<proteinExistence type="predicted"/>
<dbReference type="Proteomes" id="UP001305414">
    <property type="component" value="Unassembled WGS sequence"/>
</dbReference>
<dbReference type="PANTHER" id="PTHR36978">
    <property type="entry name" value="P-LOOP CONTAINING NUCLEOTIDE TRIPHOSPHATE HYDROLASE"/>
    <property type="match status" value="1"/>
</dbReference>
<dbReference type="Pfam" id="PF17784">
    <property type="entry name" value="Sulfotransfer_4"/>
    <property type="match status" value="1"/>
</dbReference>
<dbReference type="AlphaFoldDB" id="A0AAN7UF02"/>
<dbReference type="InterPro" id="IPR027417">
    <property type="entry name" value="P-loop_NTPase"/>
</dbReference>
<name>A0AAN7UF02_9PEZI</name>
<evidence type="ECO:0000313" key="2">
    <source>
        <dbReference type="Proteomes" id="UP001305414"/>
    </source>
</evidence>
<dbReference type="PANTHER" id="PTHR36978:SF4">
    <property type="entry name" value="P-LOOP CONTAINING NUCLEOSIDE TRIPHOSPHATE HYDROLASE PROTEIN"/>
    <property type="match status" value="1"/>
</dbReference>
<dbReference type="Gene3D" id="3.40.50.300">
    <property type="entry name" value="P-loop containing nucleotide triphosphate hydrolases"/>
    <property type="match status" value="1"/>
</dbReference>
<organism evidence="1 2">
    <name type="scientific">Xylaria bambusicola</name>
    <dbReference type="NCBI Taxonomy" id="326684"/>
    <lineage>
        <taxon>Eukaryota</taxon>
        <taxon>Fungi</taxon>
        <taxon>Dikarya</taxon>
        <taxon>Ascomycota</taxon>
        <taxon>Pezizomycotina</taxon>
        <taxon>Sordariomycetes</taxon>
        <taxon>Xylariomycetidae</taxon>
        <taxon>Xylariales</taxon>
        <taxon>Xylariaceae</taxon>
        <taxon>Xylaria</taxon>
    </lineage>
</organism>
<reference evidence="1 2" key="1">
    <citation type="submission" date="2023-10" db="EMBL/GenBank/DDBJ databases">
        <title>Draft genome sequence of Xylaria bambusicola isolate GMP-LS, the root and basal stem rot pathogen of sugarcane in Indonesia.</title>
        <authorList>
            <person name="Selvaraj P."/>
            <person name="Muralishankar V."/>
            <person name="Muruganantham S."/>
            <person name="Sp S."/>
            <person name="Haryani S."/>
            <person name="Lau K.J.X."/>
            <person name="Naqvi N.I."/>
        </authorList>
    </citation>
    <scope>NUCLEOTIDE SEQUENCE [LARGE SCALE GENOMIC DNA]</scope>
    <source>
        <strain evidence="1">GMP-LS</strain>
    </source>
</reference>